<evidence type="ECO:0000256" key="1">
    <source>
        <dbReference type="SAM" id="MobiDB-lite"/>
    </source>
</evidence>
<evidence type="ECO:0000313" key="4">
    <source>
        <dbReference type="Proteomes" id="UP000009022"/>
    </source>
</evidence>
<keyword evidence="2" id="KW-0812">Transmembrane</keyword>
<dbReference type="Proteomes" id="UP000009022">
    <property type="component" value="Unassembled WGS sequence"/>
</dbReference>
<name>B3RZD1_TRIAD</name>
<dbReference type="GeneID" id="6754563"/>
<protein>
    <submittedName>
        <fullName evidence="3">Uncharacterized protein</fullName>
    </submittedName>
</protein>
<feature type="compositionally biased region" description="Polar residues" evidence="1">
    <location>
        <begin position="111"/>
        <end position="120"/>
    </location>
</feature>
<feature type="region of interest" description="Disordered" evidence="1">
    <location>
        <begin position="86"/>
        <end position="122"/>
    </location>
</feature>
<dbReference type="InParanoid" id="B3RZD1"/>
<keyword evidence="2" id="KW-1133">Transmembrane helix</keyword>
<dbReference type="HOGENOM" id="CLU_1827794_0_0_1"/>
<dbReference type="CTD" id="6754563"/>
<dbReference type="KEGG" id="tad:TRIADDRAFT_57408"/>
<gene>
    <name evidence="3" type="ORF">TRIADDRAFT_57408</name>
</gene>
<dbReference type="EMBL" id="DS985246">
    <property type="protein sequence ID" value="EDV23824.1"/>
    <property type="molecule type" value="Genomic_DNA"/>
</dbReference>
<evidence type="ECO:0000256" key="2">
    <source>
        <dbReference type="SAM" id="Phobius"/>
    </source>
</evidence>
<evidence type="ECO:0000313" key="3">
    <source>
        <dbReference type="EMBL" id="EDV23824.1"/>
    </source>
</evidence>
<accession>B3RZD1</accession>
<proteinExistence type="predicted"/>
<organism evidence="3 4">
    <name type="scientific">Trichoplax adhaerens</name>
    <name type="common">Trichoplax reptans</name>
    <dbReference type="NCBI Taxonomy" id="10228"/>
    <lineage>
        <taxon>Eukaryota</taxon>
        <taxon>Metazoa</taxon>
        <taxon>Placozoa</taxon>
        <taxon>Uniplacotomia</taxon>
        <taxon>Trichoplacea</taxon>
        <taxon>Trichoplacidae</taxon>
        <taxon>Trichoplax</taxon>
    </lineage>
</organism>
<dbReference type="AlphaFoldDB" id="B3RZD1"/>
<keyword evidence="2" id="KW-0472">Membrane</keyword>
<feature type="transmembrane region" description="Helical" evidence="2">
    <location>
        <begin position="30"/>
        <end position="52"/>
    </location>
</feature>
<keyword evidence="4" id="KW-1185">Reference proteome</keyword>
<sequence length="141" mass="15314">MAILASVAGIILSVMTIIAALSRYGTDMKFGMNVAVIVWYAITIMALFRAIYIYAQISKYLQLVSSSETRNELAVSSCQSRNQYVSPPTYDQVASGTAGHITTDVDKDNDSTLPGQSNVLPPTYASIEAFSKYTPNDDEAK</sequence>
<dbReference type="RefSeq" id="XP_002113350.1">
    <property type="nucleotide sequence ID" value="XM_002113314.1"/>
</dbReference>
<reference evidence="3 4" key="1">
    <citation type="journal article" date="2008" name="Nature">
        <title>The Trichoplax genome and the nature of placozoans.</title>
        <authorList>
            <person name="Srivastava M."/>
            <person name="Begovic E."/>
            <person name="Chapman J."/>
            <person name="Putnam N.H."/>
            <person name="Hellsten U."/>
            <person name="Kawashima T."/>
            <person name="Kuo A."/>
            <person name="Mitros T."/>
            <person name="Salamov A."/>
            <person name="Carpenter M.L."/>
            <person name="Signorovitch A.Y."/>
            <person name="Moreno M.A."/>
            <person name="Kamm K."/>
            <person name="Grimwood J."/>
            <person name="Schmutz J."/>
            <person name="Shapiro H."/>
            <person name="Grigoriev I.V."/>
            <person name="Buss L.W."/>
            <person name="Schierwater B."/>
            <person name="Dellaporta S.L."/>
            <person name="Rokhsar D.S."/>
        </authorList>
    </citation>
    <scope>NUCLEOTIDE SEQUENCE [LARGE SCALE GENOMIC DNA]</scope>
    <source>
        <strain evidence="3 4">Grell-BS-1999</strain>
    </source>
</reference>